<proteinExistence type="predicted"/>
<sequence length="524" mass="57181">MSELIAANLQLILYGIGTAIMIAVYFAYRQQIDFWWMNFWYGIPIIGKAHRLSKDHSQASQSGWFNAERTLCKDYKRFIHFKSREEFEKYQIYLRKAEDNGRTPTPLIIMLIMVVLVAAEGLGFSYMLAKILNSEGSANTHNLLMWAIVFVLATILAFITHAAGHQLYRTSLVKRSLIGWAQANPKPDLSRIGLGLQDDQYKDDELPDYVQVLARVGRNYSYAMVIIAVIAITGIAVLSTGQRYFDFVEHQTEQTMGVSEQGAANGNPFATGAAGSEGLVIPNEVADSQKAAQQQGIADSQDAMKSGSIAGFLTLAIIFVVTQIVGMFAGYKWGFAGKESKSAFEATRGFATYEEFIAYYDPRIDAAQAMLQSMQQKMAANAINGDRKTEKTFRDYLLEDRQSKAEFHQPVPKADASPATAAALQVTSIAVAPTAAAPATAAPVATPAVAPVSSATAQADSQTVCADEALQILDSISDKQAKKAWLDSLPGGVTDEVIARIKQRKAAEAAEKAKRDAELDSLLD</sequence>
<keyword evidence="1" id="KW-0472">Membrane</keyword>
<dbReference type="RefSeq" id="WP_189352223.1">
    <property type="nucleotide sequence ID" value="NZ_BMYP01000006.1"/>
</dbReference>
<feature type="transmembrane region" description="Helical" evidence="1">
    <location>
        <begin position="143"/>
        <end position="164"/>
    </location>
</feature>
<dbReference type="Proteomes" id="UP000662678">
    <property type="component" value="Unassembled WGS sequence"/>
</dbReference>
<evidence type="ECO:0000313" key="3">
    <source>
        <dbReference type="Proteomes" id="UP000662678"/>
    </source>
</evidence>
<keyword evidence="1" id="KW-0812">Transmembrane</keyword>
<feature type="transmembrane region" description="Helical" evidence="1">
    <location>
        <begin position="105"/>
        <end position="128"/>
    </location>
</feature>
<evidence type="ECO:0008006" key="4">
    <source>
        <dbReference type="Google" id="ProtNLM"/>
    </source>
</evidence>
<name>A0ABQ3H969_9NEIS</name>
<dbReference type="EMBL" id="BMYP01000006">
    <property type="protein sequence ID" value="GHD72797.1"/>
    <property type="molecule type" value="Genomic_DNA"/>
</dbReference>
<keyword evidence="3" id="KW-1185">Reference proteome</keyword>
<feature type="transmembrane region" description="Helical" evidence="1">
    <location>
        <begin position="220"/>
        <end position="238"/>
    </location>
</feature>
<feature type="transmembrane region" description="Helical" evidence="1">
    <location>
        <begin position="6"/>
        <end position="28"/>
    </location>
</feature>
<protein>
    <recommendedName>
        <fullName evidence="4">MotA/TolQ/ExbB proton channel domain-containing protein</fullName>
    </recommendedName>
</protein>
<accession>A0ABQ3H969</accession>
<organism evidence="2 3">
    <name type="scientific">Vogesella fluminis</name>
    <dbReference type="NCBI Taxonomy" id="1069161"/>
    <lineage>
        <taxon>Bacteria</taxon>
        <taxon>Pseudomonadati</taxon>
        <taxon>Pseudomonadota</taxon>
        <taxon>Betaproteobacteria</taxon>
        <taxon>Neisseriales</taxon>
        <taxon>Chromobacteriaceae</taxon>
        <taxon>Vogesella</taxon>
    </lineage>
</organism>
<evidence type="ECO:0000256" key="1">
    <source>
        <dbReference type="SAM" id="Phobius"/>
    </source>
</evidence>
<feature type="transmembrane region" description="Helical" evidence="1">
    <location>
        <begin position="309"/>
        <end position="331"/>
    </location>
</feature>
<keyword evidence="1" id="KW-1133">Transmembrane helix</keyword>
<comment type="caution">
    <text evidence="2">The sequence shown here is derived from an EMBL/GenBank/DDBJ whole genome shotgun (WGS) entry which is preliminary data.</text>
</comment>
<gene>
    <name evidence="2" type="ORF">GCM10011419_06600</name>
</gene>
<reference evidence="3" key="1">
    <citation type="journal article" date="2019" name="Int. J. Syst. Evol. Microbiol.">
        <title>The Global Catalogue of Microorganisms (GCM) 10K type strain sequencing project: providing services to taxonomists for standard genome sequencing and annotation.</title>
        <authorList>
            <consortium name="The Broad Institute Genomics Platform"/>
            <consortium name="The Broad Institute Genome Sequencing Center for Infectious Disease"/>
            <person name="Wu L."/>
            <person name="Ma J."/>
        </authorList>
    </citation>
    <scope>NUCLEOTIDE SEQUENCE [LARGE SCALE GENOMIC DNA]</scope>
    <source>
        <strain evidence="3">KCTC 23713</strain>
    </source>
</reference>
<evidence type="ECO:0000313" key="2">
    <source>
        <dbReference type="EMBL" id="GHD72797.1"/>
    </source>
</evidence>